<keyword evidence="2" id="KW-0175">Coiled coil</keyword>
<feature type="domain" description="Phage tail tape measure protein" evidence="4">
    <location>
        <begin position="215"/>
        <end position="407"/>
    </location>
</feature>
<keyword evidence="6" id="KW-1185">Reference proteome</keyword>
<sequence>MNGNLGHIAATATLNIDPFQQSTRVLGTQIRSLDKALKAQETAFKNSGKSINSMKATYTQTGQSAKAYSALLTQQKAKYDELKKGIGDVSKATAGQKTDLLSAEAAMNGTASKLETLTGKYNDLGKTIAIQESNWTKVGTSLQAIGDKGKKIGDGLTSFGNKWTVGVTAPIIAGVAGSVKAAIDFESAFAGVKKTVDEVVDSNGIVVISYKELSKGIREMSKELPASAVEISNVAEAAGQLGIQTENVLSFSKTMIDLGESTNMGATEAATALARFANITGLSQDKFSNLGSAIVDLGNNFATTESEIVAMSLRLAGAGAQIGLSEADILGLSAALSSVGIESEAGGSAFSKIMVNMQLAAAKGGQELEDFANIAGMSAADFKKAFETDAVGAIGAFVEGLGKAEEKGTTAIELLDEMGISEVRLRDALLRAGNASELFGGAVEMSNKAFSENTALTEEASKRYETTESKLKILRNQVTDTAIEFGGPFVDALRNGLEAAEPLIQTLGNLAQSFSEASPEMQGTIVKALAFTAAIGPASSILGKFISIGSGGLSMMGGLAKHFGVVSGTAKASSAAFEIAADGTLKLLGGTEALSAGMVGASGSSAGLIASLGAIAPALLVVGGVVAAGAVVWKVWGEDAWKAGERTRKWGTDVGESADKALNEFQTMSDEASLATDLMAFNIEEGTTRAVGAYEGMSNSIKEDIQETISETEEGLAGLPESVRKIVGESMTEGMAEQTKMIAEVDKIQSAITGIYENALAENREVTDAELTVIENYHSRLAEIRSETLQLSAEEQRSVQAVMANDLKEFSAEQLRQRIEMLHEEKTAIQAGYAEQAALLEEQRTSGKISGQEYNDAMSALRISELEDLKEIGAEYIKVWEEQGNVPVEVQKKMLADMGLNYDEIQARIELANQKIDQSNQSMIESSKGASEEVREANEAWNGMILDEKTGEVKTNLDEVITEASQSEEGWNNLEFIMQNAELDTNAKEKIMEALMANGKWWEMDFPTQFADVETNAGETATYFLQSNYDWENMEYKDQMAILNTNTPEMLKQALMDTGVWNNLSPSEQEMIMTTTAGAAAKQALIATGQWDSLSPKQKEMVVTSNSTQKALEGVQAASSWNGKEWVPKDIRVETNAATVASSAQRSIDGVVGKTVTIKTIKENITSYQTIQKGGLGGPRLAKGTNFHIGGLATLGDGGNHEPYLTPQGEFGISPNVDTLFNLPRGTKVWPTIEKFKAAIPKFANGTDIADTKIMNTLSMMSNVTRNNGNRQSPANNSETARESSSQTVINQLVDGQNALTTMMSQLINNSGKPIYFNFNGKQFGQLLVPILDQQDGQRIQDAEGRIFI</sequence>
<dbReference type="PANTHER" id="PTHR37813">
    <property type="entry name" value="FELS-2 PROPHAGE PROTEIN"/>
    <property type="match status" value="1"/>
</dbReference>
<feature type="coiled-coil region" evidence="2">
    <location>
        <begin position="895"/>
        <end position="922"/>
    </location>
</feature>
<dbReference type="InterPro" id="IPR010090">
    <property type="entry name" value="Phage_tape_meas"/>
</dbReference>
<dbReference type="PANTHER" id="PTHR37813:SF1">
    <property type="entry name" value="FELS-2 PROPHAGE PROTEIN"/>
    <property type="match status" value="1"/>
</dbReference>
<dbReference type="EMBL" id="JBHUFF010000013">
    <property type="protein sequence ID" value="MFD1799360.1"/>
    <property type="molecule type" value="Genomic_DNA"/>
</dbReference>
<protein>
    <submittedName>
        <fullName evidence="5">Phage tail tape measure protein</fullName>
    </submittedName>
</protein>
<evidence type="ECO:0000313" key="5">
    <source>
        <dbReference type="EMBL" id="MFD1799360.1"/>
    </source>
</evidence>
<dbReference type="Pfam" id="PF10145">
    <property type="entry name" value="PhageMin_Tail"/>
    <property type="match status" value="1"/>
</dbReference>
<feature type="region of interest" description="Disordered" evidence="3">
    <location>
        <begin position="1264"/>
        <end position="1287"/>
    </location>
</feature>
<dbReference type="RefSeq" id="WP_058918439.1">
    <property type="nucleotide sequence ID" value="NZ_JBHSQC010000025.1"/>
</dbReference>
<proteinExistence type="predicted"/>
<organism evidence="5 6">
    <name type="scientific">Carnobacterium antarcticum</name>
    <dbReference type="NCBI Taxonomy" id="2126436"/>
    <lineage>
        <taxon>Bacteria</taxon>
        <taxon>Bacillati</taxon>
        <taxon>Bacillota</taxon>
        <taxon>Bacilli</taxon>
        <taxon>Lactobacillales</taxon>
        <taxon>Carnobacteriaceae</taxon>
        <taxon>Carnobacterium</taxon>
    </lineage>
</organism>
<accession>A0ABW4NN07</accession>
<keyword evidence="1" id="KW-1188">Viral release from host cell</keyword>
<evidence type="ECO:0000313" key="6">
    <source>
        <dbReference type="Proteomes" id="UP001597285"/>
    </source>
</evidence>
<dbReference type="NCBIfam" id="TIGR01760">
    <property type="entry name" value="tape_meas_TP901"/>
    <property type="match status" value="1"/>
</dbReference>
<evidence type="ECO:0000256" key="1">
    <source>
        <dbReference type="ARBA" id="ARBA00022612"/>
    </source>
</evidence>
<name>A0ABW4NN07_9LACT</name>
<comment type="caution">
    <text evidence="5">The sequence shown here is derived from an EMBL/GenBank/DDBJ whole genome shotgun (WGS) entry which is preliminary data.</text>
</comment>
<gene>
    <name evidence="5" type="ORF">ACFSBK_05790</name>
</gene>
<evidence type="ECO:0000259" key="4">
    <source>
        <dbReference type="Pfam" id="PF10145"/>
    </source>
</evidence>
<reference evidence="6" key="1">
    <citation type="journal article" date="2019" name="Int. J. Syst. Evol. Microbiol.">
        <title>The Global Catalogue of Microorganisms (GCM) 10K type strain sequencing project: providing services to taxonomists for standard genome sequencing and annotation.</title>
        <authorList>
            <consortium name="The Broad Institute Genomics Platform"/>
            <consortium name="The Broad Institute Genome Sequencing Center for Infectious Disease"/>
            <person name="Wu L."/>
            <person name="Ma J."/>
        </authorList>
    </citation>
    <scope>NUCLEOTIDE SEQUENCE [LARGE SCALE GENOMIC DNA]</scope>
    <source>
        <strain evidence="6">KCTC 42143</strain>
    </source>
</reference>
<evidence type="ECO:0000256" key="3">
    <source>
        <dbReference type="SAM" id="MobiDB-lite"/>
    </source>
</evidence>
<dbReference type="Proteomes" id="UP001597285">
    <property type="component" value="Unassembled WGS sequence"/>
</dbReference>
<evidence type="ECO:0000256" key="2">
    <source>
        <dbReference type="SAM" id="Coils"/>
    </source>
</evidence>